<evidence type="ECO:0000313" key="5">
    <source>
        <dbReference type="Proteomes" id="UP000245839"/>
    </source>
</evidence>
<keyword evidence="2" id="KW-0732">Signal</keyword>
<gene>
    <name evidence="3" type="ORF">BCF38_1152</name>
    <name evidence="4" type="ORF">SAMN05421539_1152</name>
</gene>
<dbReference type="Proteomes" id="UP000251571">
    <property type="component" value="Unassembled WGS sequence"/>
</dbReference>
<evidence type="ECO:0000313" key="3">
    <source>
        <dbReference type="EMBL" id="PWJ12866.1"/>
    </source>
</evidence>
<dbReference type="AlphaFoldDB" id="A0A2Y9B2C3"/>
<dbReference type="EMBL" id="UETC01000015">
    <property type="protein sequence ID" value="SSA50674.1"/>
    <property type="molecule type" value="Genomic_DNA"/>
</dbReference>
<evidence type="ECO:0000256" key="2">
    <source>
        <dbReference type="SAM" id="SignalP"/>
    </source>
</evidence>
<accession>A0A2Y9B2C3</accession>
<keyword evidence="1" id="KW-1133">Transmembrane helix</keyword>
<keyword evidence="5" id="KW-1185">Reference proteome</keyword>
<reference evidence="4 6" key="1">
    <citation type="submission" date="2016-10" db="EMBL/GenBank/DDBJ databases">
        <authorList>
            <person name="Cai Z."/>
        </authorList>
    </citation>
    <scope>NUCLEOTIDE SEQUENCE [LARGE SCALE GENOMIC DNA]</scope>
    <source>
        <strain evidence="4 6">DSM 25227</strain>
    </source>
</reference>
<organism evidence="4 6">
    <name type="scientific">Jannaschia seohaensis</name>
    <dbReference type="NCBI Taxonomy" id="475081"/>
    <lineage>
        <taxon>Bacteria</taxon>
        <taxon>Pseudomonadati</taxon>
        <taxon>Pseudomonadota</taxon>
        <taxon>Alphaproteobacteria</taxon>
        <taxon>Rhodobacterales</taxon>
        <taxon>Roseobacteraceae</taxon>
        <taxon>Jannaschia</taxon>
    </lineage>
</organism>
<keyword evidence="1" id="KW-0472">Membrane</keyword>
<keyword evidence="1" id="KW-0812">Transmembrane</keyword>
<feature type="chain" id="PRO_5044071915" description="Secreted protein" evidence="2">
    <location>
        <begin position="19"/>
        <end position="215"/>
    </location>
</feature>
<evidence type="ECO:0000313" key="6">
    <source>
        <dbReference type="Proteomes" id="UP000251571"/>
    </source>
</evidence>
<evidence type="ECO:0000313" key="4">
    <source>
        <dbReference type="EMBL" id="SSA50674.1"/>
    </source>
</evidence>
<reference evidence="3 5" key="2">
    <citation type="submission" date="2018-03" db="EMBL/GenBank/DDBJ databases">
        <title>Genomic Encyclopedia of Archaeal and Bacterial Type Strains, Phase II (KMG-II): from individual species to whole genera.</title>
        <authorList>
            <person name="Goeker M."/>
        </authorList>
    </citation>
    <scope>NUCLEOTIDE SEQUENCE [LARGE SCALE GENOMIC DNA]</scope>
    <source>
        <strain evidence="3 5">DSM 25227</strain>
    </source>
</reference>
<evidence type="ECO:0000256" key="1">
    <source>
        <dbReference type="SAM" id="Phobius"/>
    </source>
</evidence>
<protein>
    <recommendedName>
        <fullName evidence="7">Secreted protein</fullName>
    </recommendedName>
</protein>
<feature type="transmembrane region" description="Helical" evidence="1">
    <location>
        <begin position="180"/>
        <end position="198"/>
    </location>
</feature>
<name>A0A2Y9B2C3_9RHOB</name>
<dbReference type="Gene3D" id="2.60.120.260">
    <property type="entry name" value="Galactose-binding domain-like"/>
    <property type="match status" value="1"/>
</dbReference>
<proteinExistence type="predicted"/>
<feature type="signal peptide" evidence="2">
    <location>
        <begin position="1"/>
        <end position="18"/>
    </location>
</feature>
<sequence length="215" mass="22017">MIAAAGLSLLMGVGAVHASVLSDGSFEAGTPNPSWTEFSANFGTPLCTIANCGTGNGSGPRTGDWWAWFGGVQSAPEASSLSQTVVLPTGSATLRFYFETPALSANPSDFIEARMNGTTVWSETAATATSGLGYSLVSVDISAYADGGSHTLSFFAETTGNGVSNFFIDDVSIETAAVPLPPAALLLGGALLGGLGLARRRPRPRSDHRAAENRA</sequence>
<dbReference type="EMBL" id="QGDJ01000015">
    <property type="protein sequence ID" value="PWJ12866.1"/>
    <property type="molecule type" value="Genomic_DNA"/>
</dbReference>
<dbReference type="Proteomes" id="UP000245839">
    <property type="component" value="Unassembled WGS sequence"/>
</dbReference>
<evidence type="ECO:0008006" key="7">
    <source>
        <dbReference type="Google" id="ProtNLM"/>
    </source>
</evidence>